<dbReference type="AlphaFoldDB" id="A0AAE1BBU8"/>
<name>A0AAE1BBU8_9GAST</name>
<sequence length="111" mass="12495">MCLRQRAYLSDHVKENSTRFGLNRPSSQRELDKIWFESSIQSIGKLFPFSVQNGSLVNPKDLSSIFSLFSPTGVSGQPQGFIFDILTVFSHRGLWSGKPTLAGKRFEQVVD</sequence>
<reference evidence="1" key="1">
    <citation type="journal article" date="2023" name="G3 (Bethesda)">
        <title>A reference genome for the long-term kleptoplast-retaining sea slug Elysia crispata morphotype clarki.</title>
        <authorList>
            <person name="Eastman K.E."/>
            <person name="Pendleton A.L."/>
            <person name="Shaikh M.A."/>
            <person name="Suttiyut T."/>
            <person name="Ogas R."/>
            <person name="Tomko P."/>
            <person name="Gavelis G."/>
            <person name="Widhalm J.R."/>
            <person name="Wisecaver J.H."/>
        </authorList>
    </citation>
    <scope>NUCLEOTIDE SEQUENCE</scope>
    <source>
        <strain evidence="1">ECLA1</strain>
    </source>
</reference>
<dbReference type="Proteomes" id="UP001283361">
    <property type="component" value="Unassembled WGS sequence"/>
</dbReference>
<keyword evidence="2" id="KW-1185">Reference proteome</keyword>
<organism evidence="1 2">
    <name type="scientific">Elysia crispata</name>
    <name type="common">lettuce slug</name>
    <dbReference type="NCBI Taxonomy" id="231223"/>
    <lineage>
        <taxon>Eukaryota</taxon>
        <taxon>Metazoa</taxon>
        <taxon>Spiralia</taxon>
        <taxon>Lophotrochozoa</taxon>
        <taxon>Mollusca</taxon>
        <taxon>Gastropoda</taxon>
        <taxon>Heterobranchia</taxon>
        <taxon>Euthyneura</taxon>
        <taxon>Panpulmonata</taxon>
        <taxon>Sacoglossa</taxon>
        <taxon>Placobranchoidea</taxon>
        <taxon>Plakobranchidae</taxon>
        <taxon>Elysia</taxon>
    </lineage>
</organism>
<comment type="caution">
    <text evidence="1">The sequence shown here is derived from an EMBL/GenBank/DDBJ whole genome shotgun (WGS) entry which is preliminary data.</text>
</comment>
<evidence type="ECO:0000313" key="1">
    <source>
        <dbReference type="EMBL" id="KAK3802631.1"/>
    </source>
</evidence>
<evidence type="ECO:0000313" key="2">
    <source>
        <dbReference type="Proteomes" id="UP001283361"/>
    </source>
</evidence>
<protein>
    <submittedName>
        <fullName evidence="1">Uncharacterized protein</fullName>
    </submittedName>
</protein>
<proteinExistence type="predicted"/>
<gene>
    <name evidence="1" type="ORF">RRG08_010402</name>
</gene>
<dbReference type="EMBL" id="JAWDGP010000221">
    <property type="protein sequence ID" value="KAK3802631.1"/>
    <property type="molecule type" value="Genomic_DNA"/>
</dbReference>
<accession>A0AAE1BBU8</accession>